<name>A0A2A4ALF5_9CORY</name>
<accession>A0A2A4ALF5</accession>
<reference evidence="1 2" key="1">
    <citation type="submission" date="2017-09" db="EMBL/GenBank/DDBJ databases">
        <title>Draft Genome Sequence of Corynebacterium accolens AH4003.</title>
        <authorList>
            <person name="Chen Y."/>
            <person name="Oosthuysen W.F."/>
            <person name="Kelley S."/>
            <person name="Horswill A."/>
        </authorList>
    </citation>
    <scope>NUCLEOTIDE SEQUENCE [LARGE SCALE GENOMIC DNA]</scope>
    <source>
        <strain evidence="1 2">AH4003</strain>
    </source>
</reference>
<protein>
    <submittedName>
        <fullName evidence="1">Uncharacterized protein</fullName>
    </submittedName>
</protein>
<dbReference type="AlphaFoldDB" id="A0A2A4ALF5"/>
<sequence length="71" mass="8303">MRRLTKPRFLVRSTIRPDGARRWHILERSGPIALPYGFPFSRQFNNWPEVLHAANYLALNNDPYLKGKALP</sequence>
<evidence type="ECO:0000313" key="1">
    <source>
        <dbReference type="EMBL" id="PCC83120.1"/>
    </source>
</evidence>
<proteinExistence type="predicted"/>
<organism evidence="1 2">
    <name type="scientific">Corynebacterium accolens</name>
    <dbReference type="NCBI Taxonomy" id="38284"/>
    <lineage>
        <taxon>Bacteria</taxon>
        <taxon>Bacillati</taxon>
        <taxon>Actinomycetota</taxon>
        <taxon>Actinomycetes</taxon>
        <taxon>Mycobacteriales</taxon>
        <taxon>Corynebacteriaceae</taxon>
        <taxon>Corynebacterium</taxon>
    </lineage>
</organism>
<dbReference type="EMBL" id="NWBP01000016">
    <property type="protein sequence ID" value="PCC83120.1"/>
    <property type="molecule type" value="Genomic_DNA"/>
</dbReference>
<gene>
    <name evidence="1" type="ORF">COM45_04815</name>
</gene>
<evidence type="ECO:0000313" key="2">
    <source>
        <dbReference type="Proteomes" id="UP000218690"/>
    </source>
</evidence>
<comment type="caution">
    <text evidence="1">The sequence shown here is derived from an EMBL/GenBank/DDBJ whole genome shotgun (WGS) entry which is preliminary data.</text>
</comment>
<dbReference type="Proteomes" id="UP000218690">
    <property type="component" value="Unassembled WGS sequence"/>
</dbReference>